<evidence type="ECO:0000313" key="6">
    <source>
        <dbReference type="Proteomes" id="UP001156389"/>
    </source>
</evidence>
<organism evidence="5 6">
    <name type="scientific">Streptomyces gossypii</name>
    <dbReference type="NCBI Taxonomy" id="2883101"/>
    <lineage>
        <taxon>Bacteria</taxon>
        <taxon>Bacillati</taxon>
        <taxon>Actinomycetota</taxon>
        <taxon>Actinomycetes</taxon>
        <taxon>Kitasatosporales</taxon>
        <taxon>Streptomycetaceae</taxon>
        <taxon>Streptomyces</taxon>
    </lineage>
</organism>
<dbReference type="PANTHER" id="PTHR43649:SF34">
    <property type="entry name" value="ABC TRANSPORTER PERIPLASMIC-BINDING PROTEIN YCJN-RELATED"/>
    <property type="match status" value="1"/>
</dbReference>
<sequence length="478" mass="51857">MTYGSGGPYTRYGWYRRDRRYRPRRGVRRTVAAAALLVAVTACTHAPPDEPAAPPPGDGVLRIVTGSDLTSTGIRRELIEKAAEATGIDDISIVELPDDADRQRSQLVAALQAGNKDAYDIVNLDVTWTAEFAEQELIEPLEGPLSELDRRDAKYIWPSVRETVTYEGKAWAVPWNTDVGLLYYRADRFGSDPRLRTWRDLTRAVADGADARDQVGMVTQLAPYEGLTVNTYEAVWRNGGEIIDEEGRVRVAEDEARGGLLELASAFSTSGGLPLLDKEWTSSDESGSIERFLAGEAPTMRNWPFAKSRLQEHAGKSSGGEGAPRFGVTALPGAEDGTAGSAALGGQNLAIAEGSPDQAEAEKLIAWLTSAAAGEELYEGGFVPARQDSLPDDCARGGRALPERVPQGSLDEQFLEALCWSMEHARARPVTPYYAAVTQDIQDVMAKQLRAAPTGPPVDSRASPEDLRDRLRASLDGR</sequence>
<evidence type="ECO:0000256" key="3">
    <source>
        <dbReference type="ARBA" id="ARBA00022729"/>
    </source>
</evidence>
<feature type="compositionally biased region" description="Basic and acidic residues" evidence="4">
    <location>
        <begin position="462"/>
        <end position="478"/>
    </location>
</feature>
<gene>
    <name evidence="5" type="ORF">LHJ74_10925</name>
</gene>
<reference evidence="5 6" key="1">
    <citation type="submission" date="2021-10" db="EMBL/GenBank/DDBJ databases">
        <title>Streptomyces gossypii sp. nov., isolated from soil collected from cotton field.</title>
        <authorList>
            <person name="Ge X."/>
            <person name="Chen X."/>
            <person name="Liu W."/>
        </authorList>
    </citation>
    <scope>NUCLEOTIDE SEQUENCE [LARGE SCALE GENOMIC DNA]</scope>
    <source>
        <strain evidence="5 6">N2-109</strain>
    </source>
</reference>
<evidence type="ECO:0000256" key="1">
    <source>
        <dbReference type="ARBA" id="ARBA00008520"/>
    </source>
</evidence>
<dbReference type="InterPro" id="IPR006059">
    <property type="entry name" value="SBP"/>
</dbReference>
<dbReference type="RefSeq" id="WP_260217712.1">
    <property type="nucleotide sequence ID" value="NZ_JAJAGO010000004.1"/>
</dbReference>
<keyword evidence="6" id="KW-1185">Reference proteome</keyword>
<name>A0ABT2JR99_9ACTN</name>
<evidence type="ECO:0000256" key="2">
    <source>
        <dbReference type="ARBA" id="ARBA00022448"/>
    </source>
</evidence>
<dbReference type="InterPro" id="IPR050490">
    <property type="entry name" value="Bact_solute-bd_prot1"/>
</dbReference>
<comment type="similarity">
    <text evidence="1">Belongs to the bacterial solute-binding protein 1 family.</text>
</comment>
<feature type="region of interest" description="Disordered" evidence="4">
    <location>
        <begin position="449"/>
        <end position="478"/>
    </location>
</feature>
<dbReference type="Proteomes" id="UP001156389">
    <property type="component" value="Unassembled WGS sequence"/>
</dbReference>
<keyword evidence="3" id="KW-0732">Signal</keyword>
<dbReference type="SUPFAM" id="SSF53850">
    <property type="entry name" value="Periplasmic binding protein-like II"/>
    <property type="match status" value="1"/>
</dbReference>
<comment type="caution">
    <text evidence="5">The sequence shown here is derived from an EMBL/GenBank/DDBJ whole genome shotgun (WGS) entry which is preliminary data.</text>
</comment>
<protein>
    <submittedName>
        <fullName evidence="5">Extracellular solute-binding protein</fullName>
    </submittedName>
</protein>
<evidence type="ECO:0000313" key="5">
    <source>
        <dbReference type="EMBL" id="MCT2590417.1"/>
    </source>
</evidence>
<dbReference type="PANTHER" id="PTHR43649">
    <property type="entry name" value="ARABINOSE-BINDING PROTEIN-RELATED"/>
    <property type="match status" value="1"/>
</dbReference>
<proteinExistence type="inferred from homology"/>
<dbReference type="Gene3D" id="3.40.190.10">
    <property type="entry name" value="Periplasmic binding protein-like II"/>
    <property type="match status" value="2"/>
</dbReference>
<accession>A0ABT2JR99</accession>
<evidence type="ECO:0000256" key="4">
    <source>
        <dbReference type="SAM" id="MobiDB-lite"/>
    </source>
</evidence>
<dbReference type="EMBL" id="JAJAGO010000004">
    <property type="protein sequence ID" value="MCT2590417.1"/>
    <property type="molecule type" value="Genomic_DNA"/>
</dbReference>
<dbReference type="Pfam" id="PF13416">
    <property type="entry name" value="SBP_bac_8"/>
    <property type="match status" value="1"/>
</dbReference>
<keyword evidence="2" id="KW-0813">Transport</keyword>
<feature type="region of interest" description="Disordered" evidence="4">
    <location>
        <begin position="310"/>
        <end position="334"/>
    </location>
</feature>